<dbReference type="InterPro" id="IPR036864">
    <property type="entry name" value="Zn2-C6_fun-type_DNA-bd_sf"/>
</dbReference>
<evidence type="ECO:0000256" key="1">
    <source>
        <dbReference type="ARBA" id="ARBA00022723"/>
    </source>
</evidence>
<protein>
    <recommendedName>
        <fullName evidence="7">Zn(2)-C6 fungal-type domain-containing protein</fullName>
    </recommendedName>
</protein>
<keyword evidence="3" id="KW-0805">Transcription regulation</keyword>
<evidence type="ECO:0000256" key="3">
    <source>
        <dbReference type="ARBA" id="ARBA00023015"/>
    </source>
</evidence>
<accession>A0A5N6TGC3</accession>
<dbReference type="GO" id="GO:0009893">
    <property type="term" value="P:positive regulation of metabolic process"/>
    <property type="evidence" value="ECO:0007669"/>
    <property type="project" value="UniProtKB-ARBA"/>
</dbReference>
<evidence type="ECO:0000313" key="9">
    <source>
        <dbReference type="Proteomes" id="UP000325780"/>
    </source>
</evidence>
<dbReference type="InterPro" id="IPR052360">
    <property type="entry name" value="Transcr_Regulatory_Proteins"/>
</dbReference>
<dbReference type="PANTHER" id="PTHR36206:SF4">
    <property type="entry name" value="HYPOTHETICAL CONSERVED PROTEIN (EUROFUNG)-RELATED"/>
    <property type="match status" value="1"/>
</dbReference>
<proteinExistence type="predicted"/>
<dbReference type="AlphaFoldDB" id="A0A5N6TGC3"/>
<dbReference type="Proteomes" id="UP000325780">
    <property type="component" value="Unassembled WGS sequence"/>
</dbReference>
<keyword evidence="2" id="KW-0862">Zinc</keyword>
<dbReference type="SUPFAM" id="SSF57701">
    <property type="entry name" value="Zn2/Cys6 DNA-binding domain"/>
    <property type="match status" value="1"/>
</dbReference>
<dbReference type="GO" id="GO:0000981">
    <property type="term" value="F:DNA-binding transcription factor activity, RNA polymerase II-specific"/>
    <property type="evidence" value="ECO:0007669"/>
    <property type="project" value="InterPro"/>
</dbReference>
<dbReference type="InterPro" id="IPR001138">
    <property type="entry name" value="Zn2Cys6_DnaBD"/>
</dbReference>
<feature type="domain" description="Zn(2)-C6 fungal-type" evidence="7">
    <location>
        <begin position="68"/>
        <end position="95"/>
    </location>
</feature>
<reference evidence="8 9" key="1">
    <citation type="submission" date="2019-04" db="EMBL/GenBank/DDBJ databases">
        <title>Friends and foes A comparative genomics study of 23 Aspergillus species from section Flavi.</title>
        <authorList>
            <consortium name="DOE Joint Genome Institute"/>
            <person name="Kjaerbolling I."/>
            <person name="Vesth T."/>
            <person name="Frisvad J.C."/>
            <person name="Nybo J.L."/>
            <person name="Theobald S."/>
            <person name="Kildgaard S."/>
            <person name="Isbrandt T."/>
            <person name="Kuo A."/>
            <person name="Sato A."/>
            <person name="Lyhne E.K."/>
            <person name="Kogle M.E."/>
            <person name="Wiebenga A."/>
            <person name="Kun R.S."/>
            <person name="Lubbers R.J."/>
            <person name="Makela M.R."/>
            <person name="Barry K."/>
            <person name="Chovatia M."/>
            <person name="Clum A."/>
            <person name="Daum C."/>
            <person name="Haridas S."/>
            <person name="He G."/>
            <person name="LaButti K."/>
            <person name="Lipzen A."/>
            <person name="Mondo S."/>
            <person name="Riley R."/>
            <person name="Salamov A."/>
            <person name="Simmons B.A."/>
            <person name="Magnuson J.K."/>
            <person name="Henrissat B."/>
            <person name="Mortensen U.H."/>
            <person name="Larsen T.O."/>
            <person name="Devries R.P."/>
            <person name="Grigoriev I.V."/>
            <person name="Machida M."/>
            <person name="Baker S.E."/>
            <person name="Andersen M.R."/>
        </authorList>
    </citation>
    <scope>NUCLEOTIDE SEQUENCE [LARGE SCALE GENOMIC DNA]</scope>
    <source>
        <strain evidence="8 9">IBT 18842</strain>
    </source>
</reference>
<dbReference type="Pfam" id="PF00172">
    <property type="entry name" value="Zn_clus"/>
    <property type="match status" value="1"/>
</dbReference>
<gene>
    <name evidence="8" type="ORF">BDV25DRAFT_144810</name>
</gene>
<dbReference type="GO" id="GO:0003677">
    <property type="term" value="F:DNA binding"/>
    <property type="evidence" value="ECO:0007669"/>
    <property type="project" value="UniProtKB-KW"/>
</dbReference>
<dbReference type="PANTHER" id="PTHR36206">
    <property type="entry name" value="ASPERCRYPTIN BIOSYNTHESIS CLUSTER-SPECIFIC TRANSCRIPTION REGULATOR ATNN-RELATED"/>
    <property type="match status" value="1"/>
</dbReference>
<dbReference type="CDD" id="cd00067">
    <property type="entry name" value="GAL4"/>
    <property type="match status" value="1"/>
</dbReference>
<keyword evidence="6" id="KW-0539">Nucleus</keyword>
<evidence type="ECO:0000313" key="8">
    <source>
        <dbReference type="EMBL" id="KAE8145270.1"/>
    </source>
</evidence>
<organism evidence="8 9">
    <name type="scientific">Aspergillus avenaceus</name>
    <dbReference type="NCBI Taxonomy" id="36643"/>
    <lineage>
        <taxon>Eukaryota</taxon>
        <taxon>Fungi</taxon>
        <taxon>Dikarya</taxon>
        <taxon>Ascomycota</taxon>
        <taxon>Pezizomycotina</taxon>
        <taxon>Eurotiomycetes</taxon>
        <taxon>Eurotiomycetidae</taxon>
        <taxon>Eurotiales</taxon>
        <taxon>Aspergillaceae</taxon>
        <taxon>Aspergillus</taxon>
        <taxon>Aspergillus subgen. Circumdati</taxon>
    </lineage>
</organism>
<evidence type="ECO:0000256" key="4">
    <source>
        <dbReference type="ARBA" id="ARBA00023125"/>
    </source>
</evidence>
<dbReference type="OrthoDB" id="3598904at2759"/>
<keyword evidence="9" id="KW-1185">Reference proteome</keyword>
<evidence type="ECO:0000256" key="6">
    <source>
        <dbReference type="ARBA" id="ARBA00023242"/>
    </source>
</evidence>
<dbReference type="EMBL" id="ML742365">
    <property type="protein sequence ID" value="KAE8145270.1"/>
    <property type="molecule type" value="Genomic_DNA"/>
</dbReference>
<name>A0A5N6TGC3_ASPAV</name>
<evidence type="ECO:0000256" key="5">
    <source>
        <dbReference type="ARBA" id="ARBA00023163"/>
    </source>
</evidence>
<keyword evidence="4" id="KW-0238">DNA-binding</keyword>
<dbReference type="GO" id="GO:0008270">
    <property type="term" value="F:zinc ion binding"/>
    <property type="evidence" value="ECO:0007669"/>
    <property type="project" value="InterPro"/>
</dbReference>
<evidence type="ECO:0000259" key="7">
    <source>
        <dbReference type="Pfam" id="PF00172"/>
    </source>
</evidence>
<evidence type="ECO:0000256" key="2">
    <source>
        <dbReference type="ARBA" id="ARBA00022833"/>
    </source>
</evidence>
<keyword evidence="5" id="KW-0804">Transcription</keyword>
<keyword evidence="1" id="KW-0479">Metal-binding</keyword>
<sequence length="563" mass="62825">MADEIDLHRPRLGQFLLTWLKVSELRLAKNVLEEQCDRRYETVIQAINNELVNQKGPEELTKGSSWIRRIKCDEQKPACLKCTSTGRRCDGYPTPDYRGKPTSIKAYSIPFKVPGSQADRQLLHYYCCEAAEGLSSYSDPTLWTTLVLQRSSQEPVIRNVLVTFSAIYQDCSSGRFQSRPPLHSLQRIARCHRQLRTYLASPDASAEVVLTCSVIFHACETLLGNTQQAITHLDLGLALLRRCRTDTASSRSDDMIPYLSALFSNLDVQATIFNFKRGSPMLTLVSPEEKSGAVSVVPDTLLSTAHGEAVLLKLQNWMTHYIAKHTESKHLPPEATPADALRERLALDKQFRRFIEQLPESSEDTPTKRMLLLRIQARMWYGILLRCIPSLSVQVVDPDSGPCSHSLCATDHDRSLDCNIDAALADIRSLLDSFHQPSGHAFTLTSQLIAGLYYACTKTNSPRILETAFALLQHPCLPSRDGLWDAGMAASVVRSLLENTVEERPADGSIRGLTESDTPDTAEEVEIGSQDPHQEYGMPMVLQTGKELQNATEIGEDYATYSI</sequence>